<dbReference type="Gene3D" id="3.40.50.150">
    <property type="entry name" value="Vaccinia Virus protein VP39"/>
    <property type="match status" value="1"/>
</dbReference>
<comment type="caution">
    <text evidence="2">The sequence shown here is derived from an EMBL/GenBank/DDBJ whole genome shotgun (WGS) entry which is preliminary data.</text>
</comment>
<dbReference type="SUPFAM" id="SSF53335">
    <property type="entry name" value="S-adenosyl-L-methionine-dependent methyltransferases"/>
    <property type="match status" value="1"/>
</dbReference>
<name>A0A0F9JDA7_9ZZZZ</name>
<proteinExistence type="predicted"/>
<protein>
    <recommendedName>
        <fullName evidence="1">Methyltransferase type 11 domain-containing protein</fullName>
    </recommendedName>
</protein>
<evidence type="ECO:0000313" key="2">
    <source>
        <dbReference type="EMBL" id="KKL97042.1"/>
    </source>
</evidence>
<evidence type="ECO:0000259" key="1">
    <source>
        <dbReference type="Pfam" id="PF08241"/>
    </source>
</evidence>
<reference evidence="2" key="1">
    <citation type="journal article" date="2015" name="Nature">
        <title>Complex archaea that bridge the gap between prokaryotes and eukaryotes.</title>
        <authorList>
            <person name="Spang A."/>
            <person name="Saw J.H."/>
            <person name="Jorgensen S.L."/>
            <person name="Zaremba-Niedzwiedzka K."/>
            <person name="Martijn J."/>
            <person name="Lind A.E."/>
            <person name="van Eijk R."/>
            <person name="Schleper C."/>
            <person name="Guy L."/>
            <person name="Ettema T.J."/>
        </authorList>
    </citation>
    <scope>NUCLEOTIDE SEQUENCE</scope>
</reference>
<gene>
    <name evidence="2" type="ORF">LCGC14_1838420</name>
</gene>
<accession>A0A0F9JDA7</accession>
<dbReference type="EMBL" id="LAZR01018266">
    <property type="protein sequence ID" value="KKL97042.1"/>
    <property type="molecule type" value="Genomic_DNA"/>
</dbReference>
<organism evidence="2">
    <name type="scientific">marine sediment metagenome</name>
    <dbReference type="NCBI Taxonomy" id="412755"/>
    <lineage>
        <taxon>unclassified sequences</taxon>
        <taxon>metagenomes</taxon>
        <taxon>ecological metagenomes</taxon>
    </lineage>
</organism>
<dbReference type="InterPro" id="IPR029063">
    <property type="entry name" value="SAM-dependent_MTases_sf"/>
</dbReference>
<dbReference type="PANTHER" id="PTHR43861:SF6">
    <property type="entry name" value="METHYLTRANSFERASE TYPE 11"/>
    <property type="match status" value="1"/>
</dbReference>
<dbReference type="CDD" id="cd02440">
    <property type="entry name" value="AdoMet_MTases"/>
    <property type="match status" value="1"/>
</dbReference>
<dbReference type="InterPro" id="IPR013216">
    <property type="entry name" value="Methyltransf_11"/>
</dbReference>
<dbReference type="AlphaFoldDB" id="A0A0F9JDA7"/>
<dbReference type="PANTHER" id="PTHR43861">
    <property type="entry name" value="TRANS-ACONITATE 2-METHYLTRANSFERASE-RELATED"/>
    <property type="match status" value="1"/>
</dbReference>
<feature type="domain" description="Methyltransferase type 11" evidence="1">
    <location>
        <begin position="54"/>
        <end position="131"/>
    </location>
</feature>
<sequence length="132" mass="15709">MPFNKEFLTYFFNYPFSKKKKIRKLIFLSNYIRFKRKWKKCYKIPSYIANGRILEVGCSYGGFLILLKNLGWMVKGLELNKEAVKFAKNRLKLDVENGSIEDFQSDVQFDIIYLKMVLEHVESPKKVLTKCF</sequence>
<feature type="non-terminal residue" evidence="2">
    <location>
        <position position="132"/>
    </location>
</feature>
<dbReference type="GO" id="GO:0008757">
    <property type="term" value="F:S-adenosylmethionine-dependent methyltransferase activity"/>
    <property type="evidence" value="ECO:0007669"/>
    <property type="project" value="InterPro"/>
</dbReference>
<dbReference type="Pfam" id="PF08241">
    <property type="entry name" value="Methyltransf_11"/>
    <property type="match status" value="1"/>
</dbReference>